<dbReference type="InterPro" id="IPR004276">
    <property type="entry name" value="GlycoTrans_28_N"/>
</dbReference>
<feature type="domain" description="Glycosyltransferase family 28 N-terminal" evidence="2">
    <location>
        <begin position="3"/>
        <end position="64"/>
    </location>
</feature>
<dbReference type="Pfam" id="PF06722">
    <property type="entry name" value="EryCIII-like_C"/>
    <property type="match status" value="1"/>
</dbReference>
<dbReference type="SUPFAM" id="SSF53756">
    <property type="entry name" value="UDP-Glycosyltransferase/glycogen phosphorylase"/>
    <property type="match status" value="1"/>
</dbReference>
<dbReference type="CDD" id="cd03784">
    <property type="entry name" value="GT1_Gtf-like"/>
    <property type="match status" value="1"/>
</dbReference>
<sequence length="408" mass="41927">MKILIAAAGSRGDVAPYTGLGARLAAAGHEVALATGEVFAPLVREAGLEFRPLPADPRGAGPAGTKRELMATAAAFMRRLATGMKGAAADGTELMLLSATTAPLGWQLAEATGVPAMGAYLVPTEPTGAFPPVVGGTRSLGRFGNRALGRLSLRITDRLFADAVRDLRADLGLPQIPPGAVRRRQEAANRPILYGFSEVLVPRPSDWREGLTVTGNWWPYHDDDFPLPSDVEDFLAAGPPPVLVGFGSMPADDAERLSELAVAALRRAGVRGILQSGRAGLAASGADVLTVGDLPHAVLFPRLAAVVHHAGAGTAAATLRAGVPSVPVPVMADQPFWAARLTALGAAPRPVPFAALTAERLGDAIKCVVTGPVTGPSYADAARAAARLMAGEDGAGRVVEAVEGLAWG</sequence>
<protein>
    <submittedName>
        <fullName evidence="4">Glycosyltransferase</fullName>
    </submittedName>
</protein>
<name>A0ABP3IY59_9ACTN</name>
<dbReference type="InterPro" id="IPR010610">
    <property type="entry name" value="EryCIII-like_C"/>
</dbReference>
<proteinExistence type="predicted"/>
<keyword evidence="5" id="KW-1185">Reference proteome</keyword>
<feature type="domain" description="Erythromycin biosynthesis protein CIII-like C-terminal" evidence="3">
    <location>
        <begin position="279"/>
        <end position="390"/>
    </location>
</feature>
<gene>
    <name evidence="4" type="ORF">GCM10010357_62710</name>
</gene>
<dbReference type="PANTHER" id="PTHR48050">
    <property type="entry name" value="STEROL 3-BETA-GLUCOSYLTRANSFERASE"/>
    <property type="match status" value="1"/>
</dbReference>
<dbReference type="InterPro" id="IPR002213">
    <property type="entry name" value="UDP_glucos_trans"/>
</dbReference>
<dbReference type="InterPro" id="IPR050426">
    <property type="entry name" value="Glycosyltransferase_28"/>
</dbReference>
<accession>A0ABP3IY59</accession>
<comment type="caution">
    <text evidence="4">The sequence shown here is derived from an EMBL/GenBank/DDBJ whole genome shotgun (WGS) entry which is preliminary data.</text>
</comment>
<dbReference type="RefSeq" id="WP_344031615.1">
    <property type="nucleotide sequence ID" value="NZ_BAAABX010000070.1"/>
</dbReference>
<dbReference type="Gene3D" id="3.40.50.2000">
    <property type="entry name" value="Glycogen Phosphorylase B"/>
    <property type="match status" value="2"/>
</dbReference>
<evidence type="ECO:0000313" key="4">
    <source>
        <dbReference type="EMBL" id="GAA0432617.1"/>
    </source>
</evidence>
<evidence type="ECO:0000259" key="3">
    <source>
        <dbReference type="Pfam" id="PF06722"/>
    </source>
</evidence>
<evidence type="ECO:0000313" key="5">
    <source>
        <dbReference type="Proteomes" id="UP001500879"/>
    </source>
</evidence>
<evidence type="ECO:0000259" key="2">
    <source>
        <dbReference type="Pfam" id="PF03033"/>
    </source>
</evidence>
<evidence type="ECO:0000256" key="1">
    <source>
        <dbReference type="ARBA" id="ARBA00022679"/>
    </source>
</evidence>
<dbReference type="Pfam" id="PF03033">
    <property type="entry name" value="Glyco_transf_28"/>
    <property type="match status" value="1"/>
</dbReference>
<keyword evidence="1" id="KW-0808">Transferase</keyword>
<reference evidence="5" key="1">
    <citation type="journal article" date="2019" name="Int. J. Syst. Evol. Microbiol.">
        <title>The Global Catalogue of Microorganisms (GCM) 10K type strain sequencing project: providing services to taxonomists for standard genome sequencing and annotation.</title>
        <authorList>
            <consortium name="The Broad Institute Genomics Platform"/>
            <consortium name="The Broad Institute Genome Sequencing Center for Infectious Disease"/>
            <person name="Wu L."/>
            <person name="Ma J."/>
        </authorList>
    </citation>
    <scope>NUCLEOTIDE SEQUENCE [LARGE SCALE GENOMIC DNA]</scope>
    <source>
        <strain evidence="5">JCM 4788</strain>
    </source>
</reference>
<dbReference type="EMBL" id="BAAABX010000070">
    <property type="protein sequence ID" value="GAA0432617.1"/>
    <property type="molecule type" value="Genomic_DNA"/>
</dbReference>
<dbReference type="PANTHER" id="PTHR48050:SF13">
    <property type="entry name" value="STEROL 3-BETA-GLUCOSYLTRANSFERASE UGT80A2"/>
    <property type="match status" value="1"/>
</dbReference>
<organism evidence="4 5">
    <name type="scientific">Streptomyces luteireticuli</name>
    <dbReference type="NCBI Taxonomy" id="173858"/>
    <lineage>
        <taxon>Bacteria</taxon>
        <taxon>Bacillati</taxon>
        <taxon>Actinomycetota</taxon>
        <taxon>Actinomycetes</taxon>
        <taxon>Kitasatosporales</taxon>
        <taxon>Streptomycetaceae</taxon>
        <taxon>Streptomyces</taxon>
    </lineage>
</organism>
<dbReference type="Proteomes" id="UP001500879">
    <property type="component" value="Unassembled WGS sequence"/>
</dbReference>